<dbReference type="eggNOG" id="ENOG502S9W6">
    <property type="taxonomic scope" value="Eukaryota"/>
</dbReference>
<feature type="domain" description="VQ" evidence="2">
    <location>
        <begin position="53"/>
        <end position="80"/>
    </location>
</feature>
<dbReference type="PANTHER" id="PTHR33624">
    <property type="entry name" value="SIGMA FACTOR BINDING PROTEIN 1, CHLOROPLASTIC"/>
    <property type="match status" value="1"/>
</dbReference>
<dbReference type="STRING" id="77586.A0A0D9WI28"/>
<dbReference type="AlphaFoldDB" id="A0A0D9WI28"/>
<sequence>MDKRQIGSSKGVGGNARRSTAAAAAGGGGSGKLHRKGKHGGGGKRREIKVVYISNPMRVTTSEAGFRALVQELTGRHADPSKYRAAAAAIGDGEISGGGSGSPTAGETMQGGGEAAPMPSPGSTADSSTTSTADHAAGGAGHGENYSFGADQLIDNRYSVCFSPPTFLYGGEHSCYDGGDYDM</sequence>
<dbReference type="InterPro" id="IPR039335">
    <property type="entry name" value="SIB1/2"/>
</dbReference>
<feature type="compositionally biased region" description="Low complexity" evidence="1">
    <location>
        <begin position="121"/>
        <end position="137"/>
    </location>
</feature>
<accession>A0A0D9WI28</accession>
<dbReference type="InterPro" id="IPR008889">
    <property type="entry name" value="VQ"/>
</dbReference>
<dbReference type="Gramene" id="LPERR05G17080.1">
    <property type="protein sequence ID" value="LPERR05G17080.1"/>
    <property type="gene ID" value="LPERR05G17080"/>
</dbReference>
<feature type="compositionally biased region" description="Basic residues" evidence="1">
    <location>
        <begin position="32"/>
        <end position="43"/>
    </location>
</feature>
<reference evidence="3" key="3">
    <citation type="submission" date="2015-04" db="UniProtKB">
        <authorList>
            <consortium name="EnsemblPlants"/>
        </authorList>
    </citation>
    <scope>IDENTIFICATION</scope>
</reference>
<organism evidence="3 4">
    <name type="scientific">Leersia perrieri</name>
    <dbReference type="NCBI Taxonomy" id="77586"/>
    <lineage>
        <taxon>Eukaryota</taxon>
        <taxon>Viridiplantae</taxon>
        <taxon>Streptophyta</taxon>
        <taxon>Embryophyta</taxon>
        <taxon>Tracheophyta</taxon>
        <taxon>Spermatophyta</taxon>
        <taxon>Magnoliopsida</taxon>
        <taxon>Liliopsida</taxon>
        <taxon>Poales</taxon>
        <taxon>Poaceae</taxon>
        <taxon>BOP clade</taxon>
        <taxon>Oryzoideae</taxon>
        <taxon>Oryzeae</taxon>
        <taxon>Oryzinae</taxon>
        <taxon>Leersia</taxon>
    </lineage>
</organism>
<feature type="region of interest" description="Disordered" evidence="1">
    <location>
        <begin position="1"/>
        <end position="48"/>
    </location>
</feature>
<name>A0A0D9WI28_9ORYZ</name>
<keyword evidence="4" id="KW-1185">Reference proteome</keyword>
<dbReference type="EnsemblPlants" id="LPERR05G17080.1">
    <property type="protein sequence ID" value="LPERR05G17080.1"/>
    <property type="gene ID" value="LPERR05G17080"/>
</dbReference>
<feature type="region of interest" description="Disordered" evidence="1">
    <location>
        <begin position="92"/>
        <end position="145"/>
    </location>
</feature>
<feature type="compositionally biased region" description="Low complexity" evidence="1">
    <location>
        <begin position="15"/>
        <end position="24"/>
    </location>
</feature>
<dbReference type="PANTHER" id="PTHR33624:SF20">
    <property type="entry name" value="OS05G0491700 PROTEIN"/>
    <property type="match status" value="1"/>
</dbReference>
<protein>
    <recommendedName>
        <fullName evidence="2">VQ domain-containing protein</fullName>
    </recommendedName>
</protein>
<dbReference type="Pfam" id="PF05678">
    <property type="entry name" value="VQ"/>
    <property type="match status" value="1"/>
</dbReference>
<reference evidence="4" key="2">
    <citation type="submission" date="2013-12" db="EMBL/GenBank/DDBJ databases">
        <authorList>
            <person name="Yu Y."/>
            <person name="Lee S."/>
            <person name="de Baynast K."/>
            <person name="Wissotski M."/>
            <person name="Liu L."/>
            <person name="Talag J."/>
            <person name="Goicoechea J."/>
            <person name="Angelova A."/>
            <person name="Jetty R."/>
            <person name="Kudrna D."/>
            <person name="Golser W."/>
            <person name="Rivera L."/>
            <person name="Zhang J."/>
            <person name="Wing R."/>
        </authorList>
    </citation>
    <scope>NUCLEOTIDE SEQUENCE</scope>
</reference>
<evidence type="ECO:0000259" key="2">
    <source>
        <dbReference type="Pfam" id="PF05678"/>
    </source>
</evidence>
<evidence type="ECO:0000313" key="3">
    <source>
        <dbReference type="EnsemblPlants" id="LPERR05G17080.1"/>
    </source>
</evidence>
<evidence type="ECO:0000313" key="4">
    <source>
        <dbReference type="Proteomes" id="UP000032180"/>
    </source>
</evidence>
<evidence type="ECO:0000256" key="1">
    <source>
        <dbReference type="SAM" id="MobiDB-lite"/>
    </source>
</evidence>
<proteinExistence type="predicted"/>
<reference evidence="3 4" key="1">
    <citation type="submission" date="2012-08" db="EMBL/GenBank/DDBJ databases">
        <title>Oryza genome evolution.</title>
        <authorList>
            <person name="Wing R.A."/>
        </authorList>
    </citation>
    <scope>NUCLEOTIDE SEQUENCE</scope>
</reference>
<dbReference type="HOGENOM" id="CLU_106032_0_0_1"/>
<dbReference type="Proteomes" id="UP000032180">
    <property type="component" value="Chromosome 5"/>
</dbReference>